<protein>
    <submittedName>
        <fullName evidence="2">Uncharacterized protein</fullName>
    </submittedName>
</protein>
<evidence type="ECO:0000313" key="3">
    <source>
        <dbReference type="Proteomes" id="UP001152519"/>
    </source>
</evidence>
<sequence>MEMAYKGMPTGSPEWVFMTVLVIVFSLAVIVRLLRDKR</sequence>
<keyword evidence="1" id="KW-1133">Transmembrane helix</keyword>
<evidence type="ECO:0000256" key="1">
    <source>
        <dbReference type="SAM" id="Phobius"/>
    </source>
</evidence>
<keyword evidence="1" id="KW-0472">Membrane</keyword>
<feature type="transmembrane region" description="Helical" evidence="1">
    <location>
        <begin position="15"/>
        <end position="34"/>
    </location>
</feature>
<keyword evidence="3" id="KW-1185">Reference proteome</keyword>
<keyword evidence="1" id="KW-0812">Transmembrane</keyword>
<proteinExistence type="predicted"/>
<accession>A0A9W4E0A3</accession>
<reference evidence="2" key="1">
    <citation type="submission" date="2021-05" db="EMBL/GenBank/DDBJ databases">
        <authorList>
            <person name="Arsene-Ploetze F."/>
        </authorList>
    </citation>
    <scope>NUCLEOTIDE SEQUENCE</scope>
    <source>
        <strain evidence="2">DSM 42138</strain>
    </source>
</reference>
<dbReference type="Proteomes" id="UP001152519">
    <property type="component" value="Unassembled WGS sequence"/>
</dbReference>
<name>A0A9W4E0A3_9ACTN</name>
<comment type="caution">
    <text evidence="2">The sequence shown here is derived from an EMBL/GenBank/DDBJ whole genome shotgun (WGS) entry which is preliminary data.</text>
</comment>
<gene>
    <name evidence="2" type="ORF">SCOCK_10386</name>
</gene>
<dbReference type="EMBL" id="CAJSLV010000001">
    <property type="protein sequence ID" value="CAG6390918.1"/>
    <property type="molecule type" value="Genomic_DNA"/>
</dbReference>
<dbReference type="AlphaFoldDB" id="A0A9W4E0A3"/>
<organism evidence="2 3">
    <name type="scientific">Actinacidiphila cocklensis</name>
    <dbReference type="NCBI Taxonomy" id="887465"/>
    <lineage>
        <taxon>Bacteria</taxon>
        <taxon>Bacillati</taxon>
        <taxon>Actinomycetota</taxon>
        <taxon>Actinomycetes</taxon>
        <taxon>Kitasatosporales</taxon>
        <taxon>Streptomycetaceae</taxon>
        <taxon>Actinacidiphila</taxon>
    </lineage>
</organism>
<evidence type="ECO:0000313" key="2">
    <source>
        <dbReference type="EMBL" id="CAG6390918.1"/>
    </source>
</evidence>